<dbReference type="InterPro" id="IPR011993">
    <property type="entry name" value="PH-like_dom_sf"/>
</dbReference>
<dbReference type="AlphaFoldDB" id="A0ABD2MER3"/>
<proteinExistence type="predicted"/>
<keyword evidence="9" id="KW-1185">Reference proteome</keyword>
<feature type="domain" description="PID" evidence="7">
    <location>
        <begin position="77"/>
        <end position="216"/>
    </location>
</feature>
<dbReference type="InterPro" id="IPR006020">
    <property type="entry name" value="PTB/PI_dom"/>
</dbReference>
<evidence type="ECO:0000256" key="1">
    <source>
        <dbReference type="ARBA" id="ARBA00004496"/>
    </source>
</evidence>
<evidence type="ECO:0000256" key="6">
    <source>
        <dbReference type="SAM" id="MobiDB-lite"/>
    </source>
</evidence>
<name>A0ABD2MER3_9BILA</name>
<dbReference type="SUPFAM" id="SSF50729">
    <property type="entry name" value="PH domain-like"/>
    <property type="match status" value="1"/>
</dbReference>
<reference evidence="8 9" key="1">
    <citation type="submission" date="2024-10" db="EMBL/GenBank/DDBJ databases">
        <authorList>
            <person name="Kim D."/>
        </authorList>
    </citation>
    <scope>NUCLEOTIDE SEQUENCE [LARGE SCALE GENOMIC DNA]</scope>
    <source>
        <strain evidence="8">BH-2024</strain>
    </source>
</reference>
<evidence type="ECO:0000256" key="5">
    <source>
        <dbReference type="ARBA" id="ARBA00022782"/>
    </source>
</evidence>
<dbReference type="CDD" id="cd01215">
    <property type="entry name" value="PTB_Dab"/>
    <property type="match status" value="1"/>
</dbReference>
<dbReference type="Pfam" id="PF00640">
    <property type="entry name" value="PID"/>
    <property type="match status" value="1"/>
</dbReference>
<dbReference type="Gene3D" id="2.30.29.30">
    <property type="entry name" value="Pleckstrin-homology domain (PH domain)/Phosphotyrosine-binding domain (PTB)"/>
    <property type="match status" value="1"/>
</dbReference>
<comment type="caution">
    <text evidence="8">The sequence shown here is derived from an EMBL/GenBank/DDBJ whole genome shotgun (WGS) entry which is preliminary data.</text>
</comment>
<evidence type="ECO:0000256" key="4">
    <source>
        <dbReference type="ARBA" id="ARBA00022553"/>
    </source>
</evidence>
<evidence type="ECO:0000313" key="8">
    <source>
        <dbReference type="EMBL" id="KAL3126021.1"/>
    </source>
</evidence>
<keyword evidence="2" id="KW-0217">Developmental protein</keyword>
<feature type="region of interest" description="Disordered" evidence="6">
    <location>
        <begin position="226"/>
        <end position="249"/>
    </location>
</feature>
<dbReference type="InterPro" id="IPR048561">
    <property type="entry name" value="Dab_PTB"/>
</dbReference>
<dbReference type="PROSITE" id="PS01179">
    <property type="entry name" value="PID"/>
    <property type="match status" value="1"/>
</dbReference>
<keyword evidence="3" id="KW-0963">Cytoplasm</keyword>
<dbReference type="PANTHER" id="PTHR47695:SF3">
    <property type="entry name" value="PID DOMAIN-CONTAINING PROTEIN"/>
    <property type="match status" value="1"/>
</dbReference>
<comment type="subcellular location">
    <subcellularLocation>
        <location evidence="1">Cytoplasm</location>
    </subcellularLocation>
</comment>
<keyword evidence="5" id="KW-0221">Differentiation</keyword>
<evidence type="ECO:0000259" key="7">
    <source>
        <dbReference type="PROSITE" id="PS01179"/>
    </source>
</evidence>
<organism evidence="8 9">
    <name type="scientific">Heterodera trifolii</name>
    <dbReference type="NCBI Taxonomy" id="157864"/>
    <lineage>
        <taxon>Eukaryota</taxon>
        <taxon>Metazoa</taxon>
        <taxon>Ecdysozoa</taxon>
        <taxon>Nematoda</taxon>
        <taxon>Chromadorea</taxon>
        <taxon>Rhabditida</taxon>
        <taxon>Tylenchina</taxon>
        <taxon>Tylenchomorpha</taxon>
        <taxon>Tylenchoidea</taxon>
        <taxon>Heteroderidae</taxon>
        <taxon>Heteroderinae</taxon>
        <taxon>Heterodera</taxon>
    </lineage>
</organism>
<keyword evidence="4" id="KW-0597">Phosphoprotein</keyword>
<sequence>MGESTTTTIGTEATANGTAMTTNGTTATATAATTNGTNGSNNGTTTNKSKLAMLRKSAHKAKTVTNGNANDPFRFQGSGVDFKAKFIGERDVAEARGDVLCAEAMRLAKMSVKASGSHKPRVVLNISLDGLKLRDEKSGAVLYNFPVAKISFIARDTTDARAFGFIFGTADGKHKFYGVKTAQTADHAVLSIRDMFQVVFEMKKKQLEEEKKKQEEQENMLNAEREAKNNGGGANGQHSNGKAGGDIHLSASKTENGTCGGGGVAVADLLNLEVEVENIQQGVQQLSSIPTHPEDDFFTGWIPPVAMNGGGGGTNGRILLAQNGGTVAAAYTNGHYGASNDHAPHFHVGSAGITPVHSFVATTNNGTTAAAHPFPDDPFSPTANAMTAGNGGTAFFPSQFNSNNTATNGFGGFAAAGTAAATSAPTIGSGSVAAAVPSCWHGPFPQAMDDPFGDSFVPATAAPSVVANAFPSLPPPVNGGTNCGGTAASAGSLLFDNAAASGAAAAPSNFMAMMMMNNNGSGGIGGTAHRWQNGSNGVTNNGHNNNGIAAAAGGGSFDGDQFKWDDAASRVRTLDEAFTKLVDMNNLIKQQPPVPSVKNNNTNPFVV</sequence>
<dbReference type="GO" id="GO:0005737">
    <property type="term" value="C:cytoplasm"/>
    <property type="evidence" value="ECO:0007669"/>
    <property type="project" value="UniProtKB-SubCell"/>
</dbReference>
<dbReference type="SMART" id="SM00462">
    <property type="entry name" value="PTB"/>
    <property type="match status" value="1"/>
</dbReference>
<dbReference type="PANTHER" id="PTHR47695">
    <property type="entry name" value="PID DOMAIN-CONTAINING PROTEIN"/>
    <property type="match status" value="1"/>
</dbReference>
<protein>
    <recommendedName>
        <fullName evidence="7">PID domain-containing protein</fullName>
    </recommendedName>
</protein>
<evidence type="ECO:0000256" key="3">
    <source>
        <dbReference type="ARBA" id="ARBA00022490"/>
    </source>
</evidence>
<feature type="region of interest" description="Disordered" evidence="6">
    <location>
        <begin position="1"/>
        <end position="22"/>
    </location>
</feature>
<accession>A0ABD2MER3</accession>
<dbReference type="Proteomes" id="UP001620626">
    <property type="component" value="Unassembled WGS sequence"/>
</dbReference>
<evidence type="ECO:0000256" key="2">
    <source>
        <dbReference type="ARBA" id="ARBA00022473"/>
    </source>
</evidence>
<dbReference type="EMBL" id="JBICBT010000011">
    <property type="protein sequence ID" value="KAL3126021.1"/>
    <property type="molecule type" value="Genomic_DNA"/>
</dbReference>
<dbReference type="GO" id="GO:0030154">
    <property type="term" value="P:cell differentiation"/>
    <property type="evidence" value="ECO:0007669"/>
    <property type="project" value="UniProtKB-KW"/>
</dbReference>
<gene>
    <name evidence="8" type="ORF">niasHT_003618</name>
</gene>
<evidence type="ECO:0000313" key="9">
    <source>
        <dbReference type="Proteomes" id="UP001620626"/>
    </source>
</evidence>